<evidence type="ECO:0000256" key="1">
    <source>
        <dbReference type="SAM" id="Phobius"/>
    </source>
</evidence>
<proteinExistence type="predicted"/>
<name>A0AAW4PPN9_9EURY</name>
<dbReference type="RefSeq" id="WP_220617352.1">
    <property type="nucleotide sequence ID" value="NZ_RKLR01000002.1"/>
</dbReference>
<keyword evidence="1" id="KW-1133">Transmembrane helix</keyword>
<organism evidence="2 3">
    <name type="scientific">Haloarcula rubra</name>
    <dbReference type="NCBI Taxonomy" id="2487747"/>
    <lineage>
        <taxon>Archaea</taxon>
        <taxon>Methanobacteriati</taxon>
        <taxon>Methanobacteriota</taxon>
        <taxon>Stenosarchaea group</taxon>
        <taxon>Halobacteria</taxon>
        <taxon>Halobacteriales</taxon>
        <taxon>Haloarculaceae</taxon>
        <taxon>Haloarcula</taxon>
    </lineage>
</organism>
<feature type="transmembrane region" description="Helical" evidence="1">
    <location>
        <begin position="12"/>
        <end position="45"/>
    </location>
</feature>
<gene>
    <name evidence="2" type="ORF">EGH21_04795</name>
</gene>
<reference evidence="2 3" key="1">
    <citation type="submission" date="2021-06" db="EMBL/GenBank/DDBJ databases">
        <title>Halomicroarcula sp. a new haloarchaeum isolated from saline soil.</title>
        <authorList>
            <person name="Duran-Viseras A."/>
            <person name="Sanchez-Porro C."/>
            <person name="Ventosa A."/>
        </authorList>
    </citation>
    <scope>NUCLEOTIDE SEQUENCE [LARGE SCALE GENOMIC DNA]</scope>
    <source>
        <strain evidence="2 3">F13</strain>
    </source>
</reference>
<comment type="caution">
    <text evidence="2">The sequence shown here is derived from an EMBL/GenBank/DDBJ whole genome shotgun (WGS) entry which is preliminary data.</text>
</comment>
<accession>A0AAW4PPN9</accession>
<protein>
    <submittedName>
        <fullName evidence="2">Uncharacterized protein</fullName>
    </submittedName>
</protein>
<dbReference type="Proteomes" id="UP001430377">
    <property type="component" value="Unassembled WGS sequence"/>
</dbReference>
<evidence type="ECO:0000313" key="2">
    <source>
        <dbReference type="EMBL" id="MBX0322347.1"/>
    </source>
</evidence>
<dbReference type="AlphaFoldDB" id="A0AAW4PPN9"/>
<evidence type="ECO:0000313" key="3">
    <source>
        <dbReference type="Proteomes" id="UP001430377"/>
    </source>
</evidence>
<keyword evidence="1" id="KW-0812">Transmembrane</keyword>
<keyword evidence="3" id="KW-1185">Reference proteome</keyword>
<sequence>MALEFAHSPLLTFLLGLIAVIGLLVWLELPAFVGLFTTLLVSTVVPMA</sequence>
<keyword evidence="1" id="KW-0472">Membrane</keyword>
<dbReference type="EMBL" id="RKLR01000002">
    <property type="protein sequence ID" value="MBX0322347.1"/>
    <property type="molecule type" value="Genomic_DNA"/>
</dbReference>